<protein>
    <submittedName>
        <fullName evidence="2">Helix-turn-helix domain-containing protein</fullName>
    </submittedName>
</protein>
<dbReference type="RefSeq" id="WP_085544468.1">
    <property type="nucleotide sequence ID" value="NZ_FXBB01000012.1"/>
</dbReference>
<organism evidence="2 3">
    <name type="scientific">Dethiosulfovibrio salsuginis</name>
    <dbReference type="NCBI Taxonomy" id="561720"/>
    <lineage>
        <taxon>Bacteria</taxon>
        <taxon>Thermotogati</taxon>
        <taxon>Synergistota</taxon>
        <taxon>Synergistia</taxon>
        <taxon>Synergistales</taxon>
        <taxon>Dethiosulfovibrionaceae</taxon>
        <taxon>Dethiosulfovibrio</taxon>
    </lineage>
</organism>
<evidence type="ECO:0000313" key="2">
    <source>
        <dbReference type="EMBL" id="SMG27826.1"/>
    </source>
</evidence>
<dbReference type="EMBL" id="FXBB01000012">
    <property type="protein sequence ID" value="SMG27826.1"/>
    <property type="molecule type" value="Genomic_DNA"/>
</dbReference>
<evidence type="ECO:0000256" key="1">
    <source>
        <dbReference type="SAM" id="MobiDB-lite"/>
    </source>
</evidence>
<gene>
    <name evidence="2" type="ORF">SAMN06275492_11270</name>
</gene>
<feature type="compositionally biased region" description="Polar residues" evidence="1">
    <location>
        <begin position="158"/>
        <end position="173"/>
    </location>
</feature>
<name>A0A1X7JIR2_9BACT</name>
<feature type="region of interest" description="Disordered" evidence="1">
    <location>
        <begin position="119"/>
        <end position="182"/>
    </location>
</feature>
<dbReference type="Gene3D" id="1.10.10.10">
    <property type="entry name" value="Winged helix-like DNA-binding domain superfamily/Winged helix DNA-binding domain"/>
    <property type="match status" value="1"/>
</dbReference>
<dbReference type="STRING" id="561720.SAMN06275492_11270"/>
<dbReference type="Pfam" id="PF13730">
    <property type="entry name" value="HTH_36"/>
    <property type="match status" value="1"/>
</dbReference>
<proteinExistence type="predicted"/>
<dbReference type="Proteomes" id="UP000193355">
    <property type="component" value="Unassembled WGS sequence"/>
</dbReference>
<dbReference type="InterPro" id="IPR036388">
    <property type="entry name" value="WH-like_DNA-bd_sf"/>
</dbReference>
<sequence length="363" mass="40764">MSESLQIRDERSFGYARVDNAILDDEAIDIYAQSVYVALCRFASNDDRKCFPSAETIAEKAKCSRRKVFDALATLESRGYIRREQRIVDGQQKSSIYRIVGAPHALSVCTSCTPPMHDVHPPSAPRAHGTRPNELDLMNYNPPISPQGDEGEDLPSEGQDQNQAQDQNPTQPQSPDPTEAKDLPSQVALAWNRLMPHAPQVRLPLSPARKKAINARAREIPGAKDLSWWEGYFERIRAIPRFNGLSKGRYEGQTVKFNTVIRPSFVDQIMDAPAVAEAPESPYVQPAMAWLRKNYPKPETVDAEVRAVLMELMPLGCDDARKTAVSARMVRELSAYVKTDQVKEGFARNAVNWLRSIDWRSES</sequence>
<dbReference type="AlphaFoldDB" id="A0A1X7JIR2"/>
<evidence type="ECO:0000313" key="3">
    <source>
        <dbReference type="Proteomes" id="UP000193355"/>
    </source>
</evidence>
<keyword evidence="3" id="KW-1185">Reference proteome</keyword>
<accession>A0A1X7JIR2</accession>
<reference evidence="3" key="1">
    <citation type="submission" date="2017-04" db="EMBL/GenBank/DDBJ databases">
        <authorList>
            <person name="Varghese N."/>
            <person name="Submissions S."/>
        </authorList>
    </citation>
    <scope>NUCLEOTIDE SEQUENCE [LARGE SCALE GENOMIC DNA]</scope>
    <source>
        <strain evidence="3">USBA 82</strain>
    </source>
</reference>
<dbReference type="OrthoDB" id="3882at2"/>